<organism evidence="2">
    <name type="scientific">Anguilla anguilla</name>
    <name type="common">European freshwater eel</name>
    <name type="synonym">Muraena anguilla</name>
    <dbReference type="NCBI Taxonomy" id="7936"/>
    <lineage>
        <taxon>Eukaryota</taxon>
        <taxon>Metazoa</taxon>
        <taxon>Chordata</taxon>
        <taxon>Craniata</taxon>
        <taxon>Vertebrata</taxon>
        <taxon>Euteleostomi</taxon>
        <taxon>Actinopterygii</taxon>
        <taxon>Neopterygii</taxon>
        <taxon>Teleostei</taxon>
        <taxon>Anguilliformes</taxon>
        <taxon>Anguillidae</taxon>
        <taxon>Anguilla</taxon>
    </lineage>
</organism>
<dbReference type="AlphaFoldDB" id="A0A0E9S0Y1"/>
<reference evidence="2" key="2">
    <citation type="journal article" date="2015" name="Fish Shellfish Immunol.">
        <title>Early steps in the European eel (Anguilla anguilla)-Vibrio vulnificus interaction in the gills: Role of the RtxA13 toxin.</title>
        <authorList>
            <person name="Callol A."/>
            <person name="Pajuelo D."/>
            <person name="Ebbesson L."/>
            <person name="Teles M."/>
            <person name="MacKenzie S."/>
            <person name="Amaro C."/>
        </authorList>
    </citation>
    <scope>NUCLEOTIDE SEQUENCE</scope>
</reference>
<feature type="compositionally biased region" description="Low complexity" evidence="1">
    <location>
        <begin position="10"/>
        <end position="31"/>
    </location>
</feature>
<name>A0A0E9S0Y1_ANGAN</name>
<protein>
    <submittedName>
        <fullName evidence="2">Uncharacterized protein</fullName>
    </submittedName>
</protein>
<proteinExistence type="predicted"/>
<sequence>MIYRFSALESSSAPGSSSTGSVSHGVVRFPD</sequence>
<evidence type="ECO:0000256" key="1">
    <source>
        <dbReference type="SAM" id="MobiDB-lite"/>
    </source>
</evidence>
<dbReference type="EMBL" id="GBXM01074282">
    <property type="protein sequence ID" value="JAH34295.1"/>
    <property type="molecule type" value="Transcribed_RNA"/>
</dbReference>
<feature type="region of interest" description="Disordered" evidence="1">
    <location>
        <begin position="1"/>
        <end position="31"/>
    </location>
</feature>
<accession>A0A0E9S0Y1</accession>
<evidence type="ECO:0000313" key="2">
    <source>
        <dbReference type="EMBL" id="JAH34295.1"/>
    </source>
</evidence>
<reference evidence="2" key="1">
    <citation type="submission" date="2014-11" db="EMBL/GenBank/DDBJ databases">
        <authorList>
            <person name="Amaro Gonzalez C."/>
        </authorList>
    </citation>
    <scope>NUCLEOTIDE SEQUENCE</scope>
</reference>